<gene>
    <name evidence="3" type="ORF">D5F01_LYC01195</name>
</gene>
<evidence type="ECO:0008006" key="5">
    <source>
        <dbReference type="Google" id="ProtNLM"/>
    </source>
</evidence>
<name>A0A6G0JBS2_LARCR</name>
<dbReference type="Proteomes" id="UP000424527">
    <property type="component" value="Unassembled WGS sequence"/>
</dbReference>
<proteinExistence type="predicted"/>
<evidence type="ECO:0000256" key="2">
    <source>
        <dbReference type="SAM" id="SignalP"/>
    </source>
</evidence>
<feature type="signal peptide" evidence="2">
    <location>
        <begin position="1"/>
        <end position="22"/>
    </location>
</feature>
<comment type="caution">
    <text evidence="3">The sequence shown here is derived from an EMBL/GenBank/DDBJ whole genome shotgun (WGS) entry which is preliminary data.</text>
</comment>
<keyword evidence="2" id="KW-0732">Signal</keyword>
<protein>
    <recommendedName>
        <fullName evidence="5">Secreted protein</fullName>
    </recommendedName>
</protein>
<evidence type="ECO:0000256" key="1">
    <source>
        <dbReference type="SAM" id="MobiDB-lite"/>
    </source>
</evidence>
<dbReference type="EMBL" id="REGW02000001">
    <property type="protein sequence ID" value="KAE8301044.1"/>
    <property type="molecule type" value="Genomic_DNA"/>
</dbReference>
<keyword evidence="4" id="KW-1185">Reference proteome</keyword>
<organism evidence="3 4">
    <name type="scientific">Larimichthys crocea</name>
    <name type="common">Large yellow croaker</name>
    <name type="synonym">Pseudosciaena crocea</name>
    <dbReference type="NCBI Taxonomy" id="215358"/>
    <lineage>
        <taxon>Eukaryota</taxon>
        <taxon>Metazoa</taxon>
        <taxon>Chordata</taxon>
        <taxon>Craniata</taxon>
        <taxon>Vertebrata</taxon>
        <taxon>Euteleostomi</taxon>
        <taxon>Actinopterygii</taxon>
        <taxon>Neopterygii</taxon>
        <taxon>Teleostei</taxon>
        <taxon>Neoteleostei</taxon>
        <taxon>Acanthomorphata</taxon>
        <taxon>Eupercaria</taxon>
        <taxon>Sciaenidae</taxon>
        <taxon>Larimichthys</taxon>
    </lineage>
</organism>
<feature type="region of interest" description="Disordered" evidence="1">
    <location>
        <begin position="120"/>
        <end position="149"/>
    </location>
</feature>
<reference evidence="3 4" key="1">
    <citation type="submission" date="2019-07" db="EMBL/GenBank/DDBJ databases">
        <title>Chromosome genome assembly for large yellow croaker.</title>
        <authorList>
            <person name="Xiao S."/>
        </authorList>
    </citation>
    <scope>NUCLEOTIDE SEQUENCE [LARGE SCALE GENOMIC DNA]</scope>
    <source>
        <strain evidence="3">JMULYC20181020</strain>
        <tissue evidence="3">Muscle</tissue>
    </source>
</reference>
<sequence length="198" mass="20996">MTMAYARRGFWYLFSQFTCVSGSPIRCLSLSTTVLCLGMPTDRRRTTLTGGRVHAVVDADTAVGSGSGGGEVPLTGPSGCYFGRTFLPVKLTATAAATTSSSSSGHLLLHLHHLVSSTSLSSPAKVPSTGSGRKIRATTAAEASENREGLKGCEASSHMVKGLSSDRLFFTPRHCFQQTAPENTNNTQAERAPNWIQQ</sequence>
<accession>A0A6G0JBS2</accession>
<evidence type="ECO:0000313" key="4">
    <source>
        <dbReference type="Proteomes" id="UP000424527"/>
    </source>
</evidence>
<dbReference type="AlphaFoldDB" id="A0A6G0JBS2"/>
<feature type="region of interest" description="Disordered" evidence="1">
    <location>
        <begin position="178"/>
        <end position="198"/>
    </location>
</feature>
<feature type="chain" id="PRO_5026105010" description="Secreted protein" evidence="2">
    <location>
        <begin position="23"/>
        <end position="198"/>
    </location>
</feature>
<evidence type="ECO:0000313" key="3">
    <source>
        <dbReference type="EMBL" id="KAE8301044.1"/>
    </source>
</evidence>